<evidence type="ECO:0000313" key="2">
    <source>
        <dbReference type="Proteomes" id="UP000053237"/>
    </source>
</evidence>
<name>A0A024G3H4_9STRA</name>
<dbReference type="EMBL" id="CAIX01000016">
    <property type="protein sequence ID" value="CCI41226.1"/>
    <property type="molecule type" value="Genomic_DNA"/>
</dbReference>
<sequence length="107" mass="12166">MNSAREKVAFAVLCGMTGVSVTTVSVLAYFRIQRPKEFVDTSMKASRLDLKDEASRKWGIYGTGLSELIPQKWIDFFVPPNAAEQVYAQRNARVAQIRRALEEMRPR</sequence>
<dbReference type="AlphaFoldDB" id="A0A024G3H4"/>
<comment type="caution">
    <text evidence="1">The sequence shown here is derived from an EMBL/GenBank/DDBJ whole genome shotgun (WGS) entry which is preliminary data.</text>
</comment>
<gene>
    <name evidence="1" type="ORF">BN9_020100</name>
</gene>
<evidence type="ECO:0000313" key="1">
    <source>
        <dbReference type="EMBL" id="CCI41226.1"/>
    </source>
</evidence>
<organism evidence="1 2">
    <name type="scientific">Albugo candida</name>
    <dbReference type="NCBI Taxonomy" id="65357"/>
    <lineage>
        <taxon>Eukaryota</taxon>
        <taxon>Sar</taxon>
        <taxon>Stramenopiles</taxon>
        <taxon>Oomycota</taxon>
        <taxon>Peronosporomycetes</taxon>
        <taxon>Albuginales</taxon>
        <taxon>Albuginaceae</taxon>
        <taxon>Albugo</taxon>
    </lineage>
</organism>
<reference evidence="1 2" key="1">
    <citation type="submission" date="2012-05" db="EMBL/GenBank/DDBJ databases">
        <title>Recombination and specialization in a pathogen metapopulation.</title>
        <authorList>
            <person name="Gardiner A."/>
            <person name="Kemen E."/>
            <person name="Schultz-Larsen T."/>
            <person name="MacLean D."/>
            <person name="Van Oosterhout C."/>
            <person name="Jones J.D.G."/>
        </authorList>
    </citation>
    <scope>NUCLEOTIDE SEQUENCE [LARGE SCALE GENOMIC DNA]</scope>
    <source>
        <strain evidence="1 2">Ac Nc2</strain>
    </source>
</reference>
<dbReference type="Proteomes" id="UP000053237">
    <property type="component" value="Unassembled WGS sequence"/>
</dbReference>
<protein>
    <submittedName>
        <fullName evidence="1">Uncharacterized protein</fullName>
    </submittedName>
</protein>
<keyword evidence="2" id="KW-1185">Reference proteome</keyword>
<dbReference type="OrthoDB" id="59124at2759"/>
<dbReference type="InParanoid" id="A0A024G3H4"/>
<accession>A0A024G3H4</accession>
<proteinExistence type="predicted"/>